<dbReference type="Proteomes" id="UP000037784">
    <property type="component" value="Unassembled WGS sequence"/>
</dbReference>
<evidence type="ECO:0000313" key="1">
    <source>
        <dbReference type="EMBL" id="GAP64062.1"/>
    </source>
</evidence>
<name>A0A0M8KAH4_9CHLR</name>
<protein>
    <submittedName>
        <fullName evidence="1">Uncharacterized protein</fullName>
    </submittedName>
</protein>
<gene>
    <name evidence="1" type="ORF">ARMA_2485</name>
</gene>
<dbReference type="EMBL" id="BBZA01000225">
    <property type="protein sequence ID" value="GAP64062.1"/>
    <property type="molecule type" value="Genomic_DNA"/>
</dbReference>
<reference evidence="1 2" key="1">
    <citation type="journal article" date="2015" name="Genome Announc.">
        <title>Draft Genome Sequence of a Heterotrophic Facultative Anaerobic Thermophilic Bacterium, Ardenticatena maritima Strain 110ST.</title>
        <authorList>
            <person name="Kawaichi S."/>
            <person name="Yoshida T."/>
            <person name="Sako Y."/>
            <person name="Nakamura R."/>
        </authorList>
    </citation>
    <scope>NUCLEOTIDE SEQUENCE [LARGE SCALE GENOMIC DNA]</scope>
    <source>
        <strain evidence="1 2">110S</strain>
    </source>
</reference>
<organism evidence="1 2">
    <name type="scientific">Ardenticatena maritima</name>
    <dbReference type="NCBI Taxonomy" id="872965"/>
    <lineage>
        <taxon>Bacteria</taxon>
        <taxon>Bacillati</taxon>
        <taxon>Chloroflexota</taxon>
        <taxon>Ardenticatenia</taxon>
        <taxon>Ardenticatenales</taxon>
        <taxon>Ardenticatenaceae</taxon>
        <taxon>Ardenticatena</taxon>
    </lineage>
</organism>
<accession>A0A0M8KAH4</accession>
<evidence type="ECO:0000313" key="2">
    <source>
        <dbReference type="Proteomes" id="UP000037784"/>
    </source>
</evidence>
<sequence length="38" mass="4618">MLPAHQRKETGRGKEIWQFDKYTNLNRMCPVFWRAPIV</sequence>
<dbReference type="AlphaFoldDB" id="A0A0M8KAH4"/>
<proteinExistence type="predicted"/>
<keyword evidence="2" id="KW-1185">Reference proteome</keyword>
<comment type="caution">
    <text evidence="1">The sequence shown here is derived from an EMBL/GenBank/DDBJ whole genome shotgun (WGS) entry which is preliminary data.</text>
</comment>
<dbReference type="InParanoid" id="A0A0M8KAH4"/>
<reference evidence="2" key="2">
    <citation type="submission" date="2015-08" db="EMBL/GenBank/DDBJ databases">
        <title>Draft Genome Sequence of a Heterotrophic Facultative Anaerobic Bacterium Ardenticatena maritima Strain 110S.</title>
        <authorList>
            <person name="Kawaichi S."/>
            <person name="Yoshida T."/>
            <person name="Sako Y."/>
            <person name="Nakamura R."/>
        </authorList>
    </citation>
    <scope>NUCLEOTIDE SEQUENCE [LARGE SCALE GENOMIC DNA]</scope>
    <source>
        <strain evidence="2">110S</strain>
    </source>
</reference>